<keyword evidence="1" id="KW-0472">Membrane</keyword>
<keyword evidence="1" id="KW-0812">Transmembrane</keyword>
<dbReference type="OrthoDB" id="3536312at2"/>
<dbReference type="EMBL" id="VFOZ01000001">
    <property type="protein sequence ID" value="TQL98901.1"/>
    <property type="molecule type" value="Genomic_DNA"/>
</dbReference>
<feature type="transmembrane region" description="Helical" evidence="1">
    <location>
        <begin position="105"/>
        <end position="126"/>
    </location>
</feature>
<sequence>MSRKVISNLMLAQACLFGGLLMCVVLKPHGLIANDGISYYGTFRRTVVPYAIALIGSGLFTWRALCWAAPAWPAPPYIRGMASGLAAMSAGVVLTPYSVNLMFDWVHTLLGAAVFVLQLALGARLLGWTGGDSWATCLLLAQFASGVFSAIFVLPEHGFLIQGQLAFQLAFAALLIRSVRLLMPEPATQPG</sequence>
<proteinExistence type="predicted"/>
<comment type="caution">
    <text evidence="2">The sequence shown here is derived from an EMBL/GenBank/DDBJ whole genome shotgun (WGS) entry which is preliminary data.</text>
</comment>
<dbReference type="Proteomes" id="UP000316096">
    <property type="component" value="Unassembled WGS sequence"/>
</dbReference>
<feature type="transmembrane region" description="Helical" evidence="1">
    <location>
        <begin position="133"/>
        <end position="153"/>
    </location>
</feature>
<evidence type="ECO:0000313" key="2">
    <source>
        <dbReference type="EMBL" id="TQL98901.1"/>
    </source>
</evidence>
<dbReference type="AlphaFoldDB" id="A0A543CP67"/>
<gene>
    <name evidence="2" type="ORF">FB559_4549</name>
</gene>
<dbReference type="PROSITE" id="PS51257">
    <property type="entry name" value="PROKAR_LIPOPROTEIN"/>
    <property type="match status" value="1"/>
</dbReference>
<feature type="transmembrane region" description="Helical" evidence="1">
    <location>
        <begin position="49"/>
        <end position="69"/>
    </location>
</feature>
<reference evidence="2 3" key="1">
    <citation type="submission" date="2019-06" db="EMBL/GenBank/DDBJ databases">
        <title>Sequencing the genomes of 1000 actinobacteria strains.</title>
        <authorList>
            <person name="Klenk H.-P."/>
        </authorList>
    </citation>
    <scope>NUCLEOTIDE SEQUENCE [LARGE SCALE GENOMIC DNA]</scope>
    <source>
        <strain evidence="2 3">DSM 102200</strain>
    </source>
</reference>
<evidence type="ECO:0000256" key="1">
    <source>
        <dbReference type="SAM" id="Phobius"/>
    </source>
</evidence>
<evidence type="ECO:0008006" key="4">
    <source>
        <dbReference type="Google" id="ProtNLM"/>
    </source>
</evidence>
<protein>
    <recommendedName>
        <fullName evidence="4">DUF998 domain-containing protein</fullName>
    </recommendedName>
</protein>
<accession>A0A543CP67</accession>
<keyword evidence="3" id="KW-1185">Reference proteome</keyword>
<name>A0A543CP67_9ACTN</name>
<evidence type="ECO:0000313" key="3">
    <source>
        <dbReference type="Proteomes" id="UP000316096"/>
    </source>
</evidence>
<keyword evidence="1" id="KW-1133">Transmembrane helix</keyword>
<organism evidence="2 3">
    <name type="scientific">Actinoallomurus bryophytorum</name>
    <dbReference type="NCBI Taxonomy" id="1490222"/>
    <lineage>
        <taxon>Bacteria</taxon>
        <taxon>Bacillati</taxon>
        <taxon>Actinomycetota</taxon>
        <taxon>Actinomycetes</taxon>
        <taxon>Streptosporangiales</taxon>
        <taxon>Thermomonosporaceae</taxon>
        <taxon>Actinoallomurus</taxon>
    </lineage>
</organism>
<feature type="transmembrane region" description="Helical" evidence="1">
    <location>
        <begin position="81"/>
        <end position="99"/>
    </location>
</feature>
<dbReference type="RefSeq" id="WP_141957449.1">
    <property type="nucleotide sequence ID" value="NZ_VFOZ01000001.1"/>
</dbReference>